<accession>A0ABW7STP2</accession>
<keyword evidence="3" id="KW-1185">Reference proteome</keyword>
<feature type="region of interest" description="Disordered" evidence="1">
    <location>
        <begin position="88"/>
        <end position="117"/>
    </location>
</feature>
<dbReference type="Proteomes" id="UP001611075">
    <property type="component" value="Unassembled WGS sequence"/>
</dbReference>
<gene>
    <name evidence="2" type="ORF">ACH4OY_30960</name>
</gene>
<proteinExistence type="predicted"/>
<sequence>MAFVLAGVVRPLVRDPVDGDREWPSERVVLSINDDIYRGTAGTYWWQIFHADHSELRAAGFSVSGRMLVVASSRDITLCTAVDQAGCGGGDEGMPELTDDEAVTNAGYRTQPSPPRR</sequence>
<organism evidence="2 3">
    <name type="scientific">Micromonospora rubida</name>
    <dbReference type="NCBI Taxonomy" id="2697657"/>
    <lineage>
        <taxon>Bacteria</taxon>
        <taxon>Bacillati</taxon>
        <taxon>Actinomycetota</taxon>
        <taxon>Actinomycetes</taxon>
        <taxon>Micromonosporales</taxon>
        <taxon>Micromonosporaceae</taxon>
        <taxon>Micromonospora</taxon>
    </lineage>
</organism>
<dbReference type="EMBL" id="JBIRPU010000044">
    <property type="protein sequence ID" value="MFI0797069.1"/>
    <property type="molecule type" value="Genomic_DNA"/>
</dbReference>
<comment type="caution">
    <text evidence="2">The sequence shown here is derived from an EMBL/GenBank/DDBJ whole genome shotgun (WGS) entry which is preliminary data.</text>
</comment>
<dbReference type="RefSeq" id="WP_396685791.1">
    <property type="nucleotide sequence ID" value="NZ_JBIRPU010000044.1"/>
</dbReference>
<evidence type="ECO:0000313" key="3">
    <source>
        <dbReference type="Proteomes" id="UP001611075"/>
    </source>
</evidence>
<reference evidence="2 3" key="1">
    <citation type="submission" date="2024-10" db="EMBL/GenBank/DDBJ databases">
        <title>The Natural Products Discovery Center: Release of the First 8490 Sequenced Strains for Exploring Actinobacteria Biosynthetic Diversity.</title>
        <authorList>
            <person name="Kalkreuter E."/>
            <person name="Kautsar S.A."/>
            <person name="Yang D."/>
            <person name="Bader C.D."/>
            <person name="Teijaro C.N."/>
            <person name="Fluegel L."/>
            <person name="Davis C.M."/>
            <person name="Simpson J.R."/>
            <person name="Lauterbach L."/>
            <person name="Steele A.D."/>
            <person name="Gui C."/>
            <person name="Meng S."/>
            <person name="Li G."/>
            <person name="Viehrig K."/>
            <person name="Ye F."/>
            <person name="Su P."/>
            <person name="Kiefer A.F."/>
            <person name="Nichols A."/>
            <person name="Cepeda A.J."/>
            <person name="Yan W."/>
            <person name="Fan B."/>
            <person name="Jiang Y."/>
            <person name="Adhikari A."/>
            <person name="Zheng C.-J."/>
            <person name="Schuster L."/>
            <person name="Cowan T.M."/>
            <person name="Smanski M.J."/>
            <person name="Chevrette M.G."/>
            <person name="De Carvalho L.P.S."/>
            <person name="Shen B."/>
        </authorList>
    </citation>
    <scope>NUCLEOTIDE SEQUENCE [LARGE SCALE GENOMIC DNA]</scope>
    <source>
        <strain evidence="2 3">NPDC021253</strain>
    </source>
</reference>
<evidence type="ECO:0000313" key="2">
    <source>
        <dbReference type="EMBL" id="MFI0797069.1"/>
    </source>
</evidence>
<evidence type="ECO:0000256" key="1">
    <source>
        <dbReference type="SAM" id="MobiDB-lite"/>
    </source>
</evidence>
<name>A0ABW7STP2_9ACTN</name>
<protein>
    <submittedName>
        <fullName evidence="2">Uncharacterized protein</fullName>
    </submittedName>
</protein>
<feature type="compositionally biased region" description="Acidic residues" evidence="1">
    <location>
        <begin position="93"/>
        <end position="102"/>
    </location>
</feature>